<evidence type="ECO:0008006" key="4">
    <source>
        <dbReference type="Google" id="ProtNLM"/>
    </source>
</evidence>
<dbReference type="Proteomes" id="UP000011688">
    <property type="component" value="Unassembled WGS sequence"/>
</dbReference>
<dbReference type="OrthoDB" id="202188at2157"/>
<proteinExistence type="predicted"/>
<accession>L9WWU8</accession>
<evidence type="ECO:0000313" key="2">
    <source>
        <dbReference type="EMBL" id="ELY53892.1"/>
    </source>
</evidence>
<reference evidence="2 3" key="1">
    <citation type="journal article" date="2014" name="PLoS Genet.">
        <title>Phylogenetically driven sequencing of extremely halophilic archaea reveals strategies for static and dynamic osmo-response.</title>
        <authorList>
            <person name="Becker E.A."/>
            <person name="Seitzer P.M."/>
            <person name="Tritt A."/>
            <person name="Larsen D."/>
            <person name="Krusor M."/>
            <person name="Yao A.I."/>
            <person name="Wu D."/>
            <person name="Madern D."/>
            <person name="Eisen J.A."/>
            <person name="Darling A.E."/>
            <person name="Facciotti M.T."/>
        </authorList>
    </citation>
    <scope>NUCLEOTIDE SEQUENCE [LARGE SCALE GENOMIC DNA]</scope>
    <source>
        <strain evidence="2 3">DSM 10524</strain>
    </source>
</reference>
<evidence type="ECO:0000313" key="3">
    <source>
        <dbReference type="Proteomes" id="UP000011688"/>
    </source>
</evidence>
<sequence>MDDALRYPLRGEHGEKALLVAWLCVFVHAIAVPVLALVPLAGYLVSVFAAAPDPDPPSALKRSVLSRGIGAAVLGLAYLAAPLLAAGVTFRLLLETTRAPTGGDAVVVLAGSTAVLFALAVAGYLFPIGIGNYARRGSLRAGFGGLGDVAGNAAYFVGWCSGAIVFLLGIALSSALVEMGGPSLVVGSLVGAYATLVATRRIARGYVAATD</sequence>
<dbReference type="EMBL" id="AOIB01000039">
    <property type="protein sequence ID" value="ELY53892.1"/>
    <property type="molecule type" value="Genomic_DNA"/>
</dbReference>
<keyword evidence="1" id="KW-1133">Transmembrane helix</keyword>
<dbReference type="STRING" id="1227497.C491_20487"/>
<dbReference type="Pfam" id="PF13197">
    <property type="entry name" value="DUF4013"/>
    <property type="match status" value="1"/>
</dbReference>
<evidence type="ECO:0000256" key="1">
    <source>
        <dbReference type="SAM" id="Phobius"/>
    </source>
</evidence>
<gene>
    <name evidence="2" type="ORF">C491_20487</name>
</gene>
<feature type="transmembrane region" description="Helical" evidence="1">
    <location>
        <begin position="69"/>
        <end position="94"/>
    </location>
</feature>
<feature type="transmembrane region" description="Helical" evidence="1">
    <location>
        <begin position="153"/>
        <end position="177"/>
    </location>
</feature>
<feature type="transmembrane region" description="Helical" evidence="1">
    <location>
        <begin position="106"/>
        <end position="133"/>
    </location>
</feature>
<keyword evidence="1" id="KW-0812">Transmembrane</keyword>
<feature type="transmembrane region" description="Helical" evidence="1">
    <location>
        <begin position="20"/>
        <end position="49"/>
    </location>
</feature>
<keyword evidence="1" id="KW-0472">Membrane</keyword>
<dbReference type="eggNOG" id="arCOG02879">
    <property type="taxonomic scope" value="Archaea"/>
</dbReference>
<feature type="transmembrane region" description="Helical" evidence="1">
    <location>
        <begin position="184"/>
        <end position="203"/>
    </location>
</feature>
<comment type="caution">
    <text evidence="2">The sequence shown here is derived from an EMBL/GenBank/DDBJ whole genome shotgun (WGS) entry which is preliminary data.</text>
</comment>
<dbReference type="AlphaFoldDB" id="L9WWU8"/>
<dbReference type="RefSeq" id="WP_005559646.1">
    <property type="nucleotide sequence ID" value="NZ_AOIB01000039.1"/>
</dbReference>
<protein>
    <recommendedName>
        <fullName evidence="4">DUF4013 domain-containing protein</fullName>
    </recommendedName>
</protein>
<organism evidence="2 3">
    <name type="scientific">Natronococcus amylolyticus DSM 10524</name>
    <dbReference type="NCBI Taxonomy" id="1227497"/>
    <lineage>
        <taxon>Archaea</taxon>
        <taxon>Methanobacteriati</taxon>
        <taxon>Methanobacteriota</taxon>
        <taxon>Stenosarchaea group</taxon>
        <taxon>Halobacteria</taxon>
        <taxon>Halobacteriales</taxon>
        <taxon>Natrialbaceae</taxon>
        <taxon>Natronococcus</taxon>
    </lineage>
</organism>
<keyword evidence="3" id="KW-1185">Reference proteome</keyword>
<name>L9WWU8_9EURY</name>
<dbReference type="InterPro" id="IPR025098">
    <property type="entry name" value="DUF4013"/>
</dbReference>